<comment type="similarity">
    <text evidence="1">Belongs to the Gfa family.</text>
</comment>
<dbReference type="RefSeq" id="WP_067414862.1">
    <property type="nucleotide sequence ID" value="NZ_LNTY01000030.1"/>
</dbReference>
<keyword evidence="2" id="KW-0479">Metal-binding</keyword>
<keyword evidence="7" id="KW-1185">Reference proteome</keyword>
<sequence>MKGSCLCGAIEYNVKKLSTPIMNCSCKTCQKAHSSAFAIGAGVQADDFEWVKGEDTLSHYESSPGKKRYFCSNCGSQIVAIREGAPFHILRVATLDEDPLAVPALRIWTSHKTPWLSDDLEMPSYEEWHPNR</sequence>
<evidence type="ECO:0000256" key="3">
    <source>
        <dbReference type="ARBA" id="ARBA00022833"/>
    </source>
</evidence>
<feature type="domain" description="CENP-V/GFA" evidence="5">
    <location>
        <begin position="1"/>
        <end position="116"/>
    </location>
</feature>
<evidence type="ECO:0000259" key="5">
    <source>
        <dbReference type="PROSITE" id="PS51891"/>
    </source>
</evidence>
<evidence type="ECO:0000256" key="4">
    <source>
        <dbReference type="ARBA" id="ARBA00023239"/>
    </source>
</evidence>
<organism evidence="6 7">
    <name type="scientific">Enterovibrio coralii</name>
    <dbReference type="NCBI Taxonomy" id="294935"/>
    <lineage>
        <taxon>Bacteria</taxon>
        <taxon>Pseudomonadati</taxon>
        <taxon>Pseudomonadota</taxon>
        <taxon>Gammaproteobacteria</taxon>
        <taxon>Vibrionales</taxon>
        <taxon>Vibrionaceae</taxon>
        <taxon>Enterovibrio</taxon>
    </lineage>
</organism>
<dbReference type="PANTHER" id="PTHR33337">
    <property type="entry name" value="GFA DOMAIN-CONTAINING PROTEIN"/>
    <property type="match status" value="1"/>
</dbReference>
<dbReference type="AlphaFoldDB" id="A0A135I9H7"/>
<dbReference type="InterPro" id="IPR011057">
    <property type="entry name" value="Mss4-like_sf"/>
</dbReference>
<dbReference type="EMBL" id="LNTY01000030">
    <property type="protein sequence ID" value="KXF82087.1"/>
    <property type="molecule type" value="Genomic_DNA"/>
</dbReference>
<keyword evidence="4" id="KW-0456">Lyase</keyword>
<name>A0A135I9H7_9GAMM</name>
<dbReference type="OrthoDB" id="9786619at2"/>
<dbReference type="Pfam" id="PF04828">
    <property type="entry name" value="GFA"/>
    <property type="match status" value="1"/>
</dbReference>
<evidence type="ECO:0000313" key="6">
    <source>
        <dbReference type="EMBL" id="KXF82087.1"/>
    </source>
</evidence>
<dbReference type="GO" id="GO:0046872">
    <property type="term" value="F:metal ion binding"/>
    <property type="evidence" value="ECO:0007669"/>
    <property type="project" value="UniProtKB-KW"/>
</dbReference>
<dbReference type="PANTHER" id="PTHR33337:SF40">
    <property type="entry name" value="CENP-V_GFA DOMAIN-CONTAINING PROTEIN-RELATED"/>
    <property type="match status" value="1"/>
</dbReference>
<gene>
    <name evidence="6" type="ORF">ATN88_20025</name>
</gene>
<evidence type="ECO:0000256" key="1">
    <source>
        <dbReference type="ARBA" id="ARBA00005495"/>
    </source>
</evidence>
<protein>
    <submittedName>
        <fullName evidence="6">Aldehyde-activating protein</fullName>
    </submittedName>
</protein>
<proteinExistence type="inferred from homology"/>
<reference evidence="6 7" key="1">
    <citation type="submission" date="2015-11" db="EMBL/GenBank/DDBJ databases">
        <title>Genomic Taxonomy of the Vibrionaceae.</title>
        <authorList>
            <person name="Gomez-Gil B."/>
            <person name="Enciso-Ibarra J."/>
        </authorList>
    </citation>
    <scope>NUCLEOTIDE SEQUENCE [LARGE SCALE GENOMIC DNA]</scope>
    <source>
        <strain evidence="6 7">CAIM 912</strain>
    </source>
</reference>
<dbReference type="PROSITE" id="PS51891">
    <property type="entry name" value="CENP_V_GFA"/>
    <property type="match status" value="1"/>
</dbReference>
<dbReference type="Gene3D" id="3.90.1590.10">
    <property type="entry name" value="glutathione-dependent formaldehyde- activating enzyme (gfa)"/>
    <property type="match status" value="1"/>
</dbReference>
<comment type="caution">
    <text evidence="6">The sequence shown here is derived from an EMBL/GenBank/DDBJ whole genome shotgun (WGS) entry which is preliminary data.</text>
</comment>
<dbReference type="GO" id="GO:0016846">
    <property type="term" value="F:carbon-sulfur lyase activity"/>
    <property type="evidence" value="ECO:0007669"/>
    <property type="project" value="InterPro"/>
</dbReference>
<dbReference type="SUPFAM" id="SSF51316">
    <property type="entry name" value="Mss4-like"/>
    <property type="match status" value="1"/>
</dbReference>
<keyword evidence="3" id="KW-0862">Zinc</keyword>
<evidence type="ECO:0000256" key="2">
    <source>
        <dbReference type="ARBA" id="ARBA00022723"/>
    </source>
</evidence>
<dbReference type="STRING" id="294935.ATN88_20025"/>
<dbReference type="InterPro" id="IPR006913">
    <property type="entry name" value="CENP-V/GFA"/>
</dbReference>
<dbReference type="Proteomes" id="UP000070529">
    <property type="component" value="Unassembled WGS sequence"/>
</dbReference>
<accession>A0A135I9H7</accession>
<evidence type="ECO:0000313" key="7">
    <source>
        <dbReference type="Proteomes" id="UP000070529"/>
    </source>
</evidence>